<accession>A0A6L5GGU7</accession>
<dbReference type="Proteomes" id="UP000477750">
    <property type="component" value="Unassembled WGS sequence"/>
</dbReference>
<gene>
    <name evidence="3" type="ORF">GFD30_19395</name>
    <name evidence="4" type="ORF">GFD30_24905</name>
</gene>
<feature type="compositionally biased region" description="Basic and acidic residues" evidence="1">
    <location>
        <begin position="10"/>
        <end position="22"/>
    </location>
</feature>
<evidence type="ECO:0000313" key="3">
    <source>
        <dbReference type="EMBL" id="MQM27713.1"/>
    </source>
</evidence>
<keyword evidence="2" id="KW-0812">Transmembrane</keyword>
<dbReference type="EMBL" id="WIAO01000028">
    <property type="protein sequence ID" value="MQM27713.1"/>
    <property type="molecule type" value="Genomic_DNA"/>
</dbReference>
<dbReference type="AlphaFoldDB" id="A0A6L5GGU7"/>
<keyword evidence="2" id="KW-1133">Transmembrane helix</keyword>
<evidence type="ECO:0000256" key="2">
    <source>
        <dbReference type="SAM" id="Phobius"/>
    </source>
</evidence>
<organism evidence="4 5">
    <name type="scientific">Glycomyces albidus</name>
    <dbReference type="NCBI Taxonomy" id="2656774"/>
    <lineage>
        <taxon>Bacteria</taxon>
        <taxon>Bacillati</taxon>
        <taxon>Actinomycetota</taxon>
        <taxon>Actinomycetes</taxon>
        <taxon>Glycomycetales</taxon>
        <taxon>Glycomycetaceae</taxon>
        <taxon>Glycomyces</taxon>
    </lineage>
</organism>
<name>A0A6L5GGU7_9ACTN</name>
<evidence type="ECO:0000256" key="1">
    <source>
        <dbReference type="SAM" id="MobiDB-lite"/>
    </source>
</evidence>
<keyword evidence="2" id="KW-0472">Membrane</keyword>
<dbReference type="EMBL" id="WIAO01000056">
    <property type="protein sequence ID" value="MQM28776.1"/>
    <property type="molecule type" value="Genomic_DNA"/>
</dbReference>
<keyword evidence="5" id="KW-1185">Reference proteome</keyword>
<comment type="caution">
    <text evidence="4">The sequence shown here is derived from an EMBL/GenBank/DDBJ whole genome shotgun (WGS) entry which is preliminary data.</text>
</comment>
<evidence type="ECO:0000313" key="4">
    <source>
        <dbReference type="EMBL" id="MQM28776.1"/>
    </source>
</evidence>
<feature type="transmembrane region" description="Helical" evidence="2">
    <location>
        <begin position="60"/>
        <end position="79"/>
    </location>
</feature>
<feature type="region of interest" description="Disordered" evidence="1">
    <location>
        <begin position="1"/>
        <end position="28"/>
    </location>
</feature>
<evidence type="ECO:0000313" key="5">
    <source>
        <dbReference type="Proteomes" id="UP000477750"/>
    </source>
</evidence>
<reference evidence="4 5" key="1">
    <citation type="submission" date="2019-10" db="EMBL/GenBank/DDBJ databases">
        <title>Glycomyces albidus sp. nov., a novel actinomycete isolated from rhizosphere soil of wheat (Triticum aestivum L.).</title>
        <authorList>
            <person name="Qian L."/>
        </authorList>
    </citation>
    <scope>NUCLEOTIDE SEQUENCE [LARGE SCALE GENOMIC DNA]</scope>
    <source>
        <strain evidence="4 5">NEAU-7082</strain>
    </source>
</reference>
<proteinExistence type="predicted"/>
<protein>
    <submittedName>
        <fullName evidence="4">Uncharacterized protein</fullName>
    </submittedName>
</protein>
<dbReference type="RefSeq" id="WP_153026844.1">
    <property type="nucleotide sequence ID" value="NZ_WIAO01000028.1"/>
</dbReference>
<sequence>MSEPPETDSAADRRPDERERAGRSGLLGSFDPVAAYERRTTRIREEIARNRRGEYTVPTWVLALALAAVIGVWILVLFVL</sequence>